<dbReference type="OrthoDB" id="448954at2759"/>
<dbReference type="PANTHER" id="PTHR15414">
    <property type="entry name" value="OS-9-RELATED"/>
    <property type="match status" value="1"/>
</dbReference>
<dbReference type="GO" id="GO:0005789">
    <property type="term" value="C:endoplasmic reticulum membrane"/>
    <property type="evidence" value="ECO:0007669"/>
    <property type="project" value="UniProtKB-SubCell"/>
</dbReference>
<dbReference type="Gene3D" id="2.70.130.10">
    <property type="entry name" value="Mannose-6-phosphate receptor binding domain"/>
    <property type="match status" value="1"/>
</dbReference>
<keyword evidence="5" id="KW-0430">Lectin</keyword>
<evidence type="ECO:0000256" key="2">
    <source>
        <dbReference type="ARBA" id="ARBA00009918"/>
    </source>
</evidence>
<keyword evidence="4 9" id="KW-0732">Signal</keyword>
<evidence type="ECO:0000313" key="11">
    <source>
        <dbReference type="EMBL" id="KNC99672.1"/>
    </source>
</evidence>
<keyword evidence="7" id="KW-1015">Disulfide bond</keyword>
<evidence type="ECO:0000256" key="3">
    <source>
        <dbReference type="ARBA" id="ARBA00018727"/>
    </source>
</evidence>
<dbReference type="GO" id="GO:0005788">
    <property type="term" value="C:endoplasmic reticulum lumen"/>
    <property type="evidence" value="ECO:0007669"/>
    <property type="project" value="TreeGrafter"/>
</dbReference>
<feature type="domain" description="MRH" evidence="10">
    <location>
        <begin position="117"/>
        <end position="250"/>
    </location>
</feature>
<evidence type="ECO:0000256" key="4">
    <source>
        <dbReference type="ARBA" id="ARBA00022729"/>
    </source>
</evidence>
<dbReference type="InterPro" id="IPR045149">
    <property type="entry name" value="OS-9-like"/>
</dbReference>
<organism evidence="11 12">
    <name type="scientific">Spizellomyces punctatus (strain DAOM BR117)</name>
    <dbReference type="NCBI Taxonomy" id="645134"/>
    <lineage>
        <taxon>Eukaryota</taxon>
        <taxon>Fungi</taxon>
        <taxon>Fungi incertae sedis</taxon>
        <taxon>Chytridiomycota</taxon>
        <taxon>Chytridiomycota incertae sedis</taxon>
        <taxon>Chytridiomycetes</taxon>
        <taxon>Spizellomycetales</taxon>
        <taxon>Spizellomycetaceae</taxon>
        <taxon>Spizellomyces</taxon>
    </lineage>
</organism>
<evidence type="ECO:0000259" key="10">
    <source>
        <dbReference type="PROSITE" id="PS51914"/>
    </source>
</evidence>
<evidence type="ECO:0000256" key="6">
    <source>
        <dbReference type="ARBA" id="ARBA00022824"/>
    </source>
</evidence>
<protein>
    <recommendedName>
        <fullName evidence="3">Protein OS-9 homolog</fullName>
    </recommendedName>
</protein>
<evidence type="ECO:0000313" key="12">
    <source>
        <dbReference type="Proteomes" id="UP000053201"/>
    </source>
</evidence>
<evidence type="ECO:0000256" key="8">
    <source>
        <dbReference type="SAM" id="MobiDB-lite"/>
    </source>
</evidence>
<feature type="signal peptide" evidence="9">
    <location>
        <begin position="1"/>
        <end position="38"/>
    </location>
</feature>
<gene>
    <name evidence="11" type="ORF">SPPG_05054</name>
</gene>
<dbReference type="SUPFAM" id="SSF50911">
    <property type="entry name" value="Mannose 6-phosphate receptor domain"/>
    <property type="match status" value="1"/>
</dbReference>
<dbReference type="VEuPathDB" id="FungiDB:SPPG_05054"/>
<name>A0A0L0HF00_SPIPD</name>
<evidence type="ECO:0000256" key="7">
    <source>
        <dbReference type="ARBA" id="ARBA00023157"/>
    </source>
</evidence>
<proteinExistence type="inferred from homology"/>
<dbReference type="GeneID" id="27688468"/>
<dbReference type="GO" id="GO:0030968">
    <property type="term" value="P:endoplasmic reticulum unfolded protein response"/>
    <property type="evidence" value="ECO:0007669"/>
    <property type="project" value="InterPro"/>
</dbReference>
<dbReference type="InterPro" id="IPR012913">
    <property type="entry name" value="OS9-like_dom"/>
</dbReference>
<dbReference type="InterPro" id="IPR009011">
    <property type="entry name" value="Man6P_isomerase_rcpt-bd_dom_sf"/>
</dbReference>
<dbReference type="STRING" id="645134.A0A0L0HF00"/>
<evidence type="ECO:0000256" key="5">
    <source>
        <dbReference type="ARBA" id="ARBA00022734"/>
    </source>
</evidence>
<dbReference type="EMBL" id="KQ257457">
    <property type="protein sequence ID" value="KNC99672.1"/>
    <property type="molecule type" value="Genomic_DNA"/>
</dbReference>
<keyword evidence="6" id="KW-0256">Endoplasmic reticulum</keyword>
<feature type="compositionally biased region" description="Basic and acidic residues" evidence="8">
    <location>
        <begin position="416"/>
        <end position="430"/>
    </location>
</feature>
<dbReference type="PANTHER" id="PTHR15414:SF0">
    <property type="entry name" value="ENDOPLASMIC RETICULUM LECTIN 1"/>
    <property type="match status" value="1"/>
</dbReference>
<dbReference type="GO" id="GO:0030970">
    <property type="term" value="P:retrograde protein transport, ER to cytosol"/>
    <property type="evidence" value="ECO:0007669"/>
    <property type="project" value="TreeGrafter"/>
</dbReference>
<dbReference type="AlphaFoldDB" id="A0A0L0HF00"/>
<comment type="similarity">
    <text evidence="2">Belongs to the OS-9 family.</text>
</comment>
<dbReference type="OMA" id="ELMHGHA"/>
<accession>A0A0L0HF00</accession>
<keyword evidence="12" id="KW-1185">Reference proteome</keyword>
<feature type="chain" id="PRO_5005540014" description="Protein OS-9 homolog" evidence="9">
    <location>
        <begin position="39"/>
        <end position="445"/>
    </location>
</feature>
<dbReference type="eggNOG" id="KOG3394">
    <property type="taxonomic scope" value="Eukaryota"/>
</dbReference>
<evidence type="ECO:0000256" key="9">
    <source>
        <dbReference type="SAM" id="SignalP"/>
    </source>
</evidence>
<dbReference type="Pfam" id="PF07915">
    <property type="entry name" value="PRKCSH"/>
    <property type="match status" value="1"/>
</dbReference>
<feature type="region of interest" description="Disordered" evidence="8">
    <location>
        <begin position="416"/>
        <end position="445"/>
    </location>
</feature>
<dbReference type="InterPro" id="IPR044865">
    <property type="entry name" value="MRH_dom"/>
</dbReference>
<evidence type="ECO:0000256" key="1">
    <source>
        <dbReference type="ARBA" id="ARBA00004367"/>
    </source>
</evidence>
<dbReference type="InParanoid" id="A0A0L0HF00"/>
<comment type="subcellular location">
    <subcellularLocation>
        <location evidence="1">Endoplasmic reticulum membrane</location>
        <topology evidence="1">Peripheral membrane protein</topology>
        <orientation evidence="1">Lumenal side</orientation>
    </subcellularLocation>
</comment>
<dbReference type="PROSITE" id="PS51914">
    <property type="entry name" value="MRH"/>
    <property type="match status" value="1"/>
</dbReference>
<reference evidence="11 12" key="1">
    <citation type="submission" date="2009-08" db="EMBL/GenBank/DDBJ databases">
        <title>The Genome Sequence of Spizellomyces punctatus strain DAOM BR117.</title>
        <authorList>
            <consortium name="The Broad Institute Genome Sequencing Platform"/>
            <person name="Russ C."/>
            <person name="Cuomo C."/>
            <person name="Shea T."/>
            <person name="Young S.K."/>
            <person name="Zeng Q."/>
            <person name="Koehrsen M."/>
            <person name="Haas B."/>
            <person name="Borodovsky M."/>
            <person name="Guigo R."/>
            <person name="Alvarado L."/>
            <person name="Berlin A."/>
            <person name="Bochicchio J."/>
            <person name="Borenstein D."/>
            <person name="Chapman S."/>
            <person name="Chen Z."/>
            <person name="Engels R."/>
            <person name="Freedman E."/>
            <person name="Gellesch M."/>
            <person name="Goldberg J."/>
            <person name="Griggs A."/>
            <person name="Gujja S."/>
            <person name="Heiman D."/>
            <person name="Hepburn T."/>
            <person name="Howarth C."/>
            <person name="Jen D."/>
            <person name="Larson L."/>
            <person name="Lewis B."/>
            <person name="Mehta T."/>
            <person name="Park D."/>
            <person name="Pearson M."/>
            <person name="Roberts A."/>
            <person name="Saif S."/>
            <person name="Shenoy N."/>
            <person name="Sisk P."/>
            <person name="Stolte C."/>
            <person name="Sykes S."/>
            <person name="Thomson T."/>
            <person name="Walk T."/>
            <person name="White J."/>
            <person name="Yandava C."/>
            <person name="Burger G."/>
            <person name="Gray M.W."/>
            <person name="Holland P.W.H."/>
            <person name="King N."/>
            <person name="Lang F.B.F."/>
            <person name="Roger A.J."/>
            <person name="Ruiz-Trillo I."/>
            <person name="Lander E."/>
            <person name="Nusbaum C."/>
        </authorList>
    </citation>
    <scope>NUCLEOTIDE SEQUENCE [LARGE SCALE GENOMIC DNA]</scope>
    <source>
        <strain evidence="11 12">DAOM BR117</strain>
    </source>
</reference>
<dbReference type="GO" id="GO:0030246">
    <property type="term" value="F:carbohydrate binding"/>
    <property type="evidence" value="ECO:0007669"/>
    <property type="project" value="UniProtKB-KW"/>
</dbReference>
<dbReference type="Proteomes" id="UP000053201">
    <property type="component" value="Unassembled WGS sequence"/>
</dbReference>
<sequence>MSTSLRTACRIACMSACKSGLGILLLLLLLLTPPPTQALSTADVYHDLFAEPQYQILIGAHSEQLFPADTQHATDAQAETLILQGKEYVCSLPRTTEKEDIPQDARDVGAVLNGLGGKCLHYMTGYWSYEFCPQKWVRQYHAVTAQEESALTPAQRTEIANHNYVIGLFDGSSSSSDVEVVKYESGGRHKAFLRMRWRGGTICELSGVRREVVIEVFCNPATPYDHISQIQETSTCKYLLTVHTPRLCADPLFNPHSTQSIIHCNPISTPHMLDSGFSHPTTVRTISQKSRPAVKQEVPKEENEKPLIPDVKAVIKQLGEGLSITDLAEAVLSDWEAPANGEQAQKGTLSQKLTDAIYKALEEMAPQQQEPEEQVDQTDPVQRIAEKLERMVGDARFRNRQAEMWIMGPDGEWVKKPVGKRENYAKQDKKDKKKRRIEKGEKAVL</sequence>
<dbReference type="RefSeq" id="XP_016607712.1">
    <property type="nucleotide sequence ID" value="XM_016753291.1"/>
</dbReference>